<accession>A0A0B0PZY8</accession>
<gene>
    <name evidence="1" type="ORF">F383_01549</name>
</gene>
<reference evidence="2" key="1">
    <citation type="submission" date="2014-09" db="EMBL/GenBank/DDBJ databases">
        <authorList>
            <person name="Mudge J."/>
            <person name="Ramaraj T."/>
            <person name="Lindquist I.E."/>
            <person name="Bharti A.K."/>
            <person name="Sundararajan A."/>
            <person name="Cameron C.T."/>
            <person name="Woodward J.E."/>
            <person name="May G.D."/>
            <person name="Brubaker C."/>
            <person name="Broadhvest J."/>
            <person name="Wilkins T.A."/>
        </authorList>
    </citation>
    <scope>NUCLEOTIDE SEQUENCE</scope>
    <source>
        <strain evidence="2">cv. AKA8401</strain>
    </source>
</reference>
<dbReference type="Proteomes" id="UP000032142">
    <property type="component" value="Unassembled WGS sequence"/>
</dbReference>
<dbReference type="EMBL" id="KN457081">
    <property type="protein sequence ID" value="KHG30467.1"/>
    <property type="molecule type" value="Genomic_DNA"/>
</dbReference>
<name>A0A0B0PZY8_GOSAR</name>
<organism evidence="1 2">
    <name type="scientific">Gossypium arboreum</name>
    <name type="common">Tree cotton</name>
    <name type="synonym">Gossypium nanking</name>
    <dbReference type="NCBI Taxonomy" id="29729"/>
    <lineage>
        <taxon>Eukaryota</taxon>
        <taxon>Viridiplantae</taxon>
        <taxon>Streptophyta</taxon>
        <taxon>Embryophyta</taxon>
        <taxon>Tracheophyta</taxon>
        <taxon>Spermatophyta</taxon>
        <taxon>Magnoliopsida</taxon>
        <taxon>eudicotyledons</taxon>
        <taxon>Gunneridae</taxon>
        <taxon>Pentapetalae</taxon>
        <taxon>rosids</taxon>
        <taxon>malvids</taxon>
        <taxon>Malvales</taxon>
        <taxon>Malvaceae</taxon>
        <taxon>Malvoideae</taxon>
        <taxon>Gossypium</taxon>
    </lineage>
</organism>
<proteinExistence type="predicted"/>
<dbReference type="AlphaFoldDB" id="A0A0B0PZY8"/>
<protein>
    <submittedName>
        <fullName evidence="1">Uncharacterized protein</fullName>
    </submittedName>
</protein>
<evidence type="ECO:0000313" key="2">
    <source>
        <dbReference type="Proteomes" id="UP000032142"/>
    </source>
</evidence>
<keyword evidence="2" id="KW-1185">Reference proteome</keyword>
<evidence type="ECO:0000313" key="1">
    <source>
        <dbReference type="EMBL" id="KHG30467.1"/>
    </source>
</evidence>
<sequence>MDQSAFLEQFLASSSMSLFSSSFRVYL</sequence>